<accession>A0A7H0VER9</accession>
<dbReference type="KEGG" id="chyd:H4K34_17890"/>
<gene>
    <name evidence="2" type="ORF">H4K34_17890</name>
</gene>
<reference evidence="2 3" key="1">
    <citation type="submission" date="2020-08" db="EMBL/GenBank/DDBJ databases">
        <title>Croceimicrobium hydrocarbonivorans gen. nov., sp. nov., a novel marine bacterium isolated from a bacterial consortium that degrades polyethylene terephthalate.</title>
        <authorList>
            <person name="Liu R."/>
        </authorList>
    </citation>
    <scope>NUCLEOTIDE SEQUENCE [LARGE SCALE GENOMIC DNA]</scope>
    <source>
        <strain evidence="2 3">A20-9</strain>
    </source>
</reference>
<feature type="signal peptide" evidence="1">
    <location>
        <begin position="1"/>
        <end position="21"/>
    </location>
</feature>
<sequence length="85" mass="9434">MRAALSIFLAALTLVSNVSLSLNTHYCGGIEMETAFNFGPETPHCGMAQMLKDCEQEPQNKQGYNSKPCCENQHQSLQLDQQNEV</sequence>
<dbReference type="EMBL" id="CP060139">
    <property type="protein sequence ID" value="QNR24217.1"/>
    <property type="molecule type" value="Genomic_DNA"/>
</dbReference>
<keyword evidence="3" id="KW-1185">Reference proteome</keyword>
<dbReference type="Proteomes" id="UP000516305">
    <property type="component" value="Chromosome"/>
</dbReference>
<name>A0A7H0VER9_9FLAO</name>
<dbReference type="Pfam" id="PF26622">
    <property type="entry name" value="DUF8199"/>
    <property type="match status" value="1"/>
</dbReference>
<dbReference type="AlphaFoldDB" id="A0A7H0VER9"/>
<protein>
    <recommendedName>
        <fullName evidence="4">Secreted protein</fullName>
    </recommendedName>
</protein>
<dbReference type="InterPro" id="IPR058512">
    <property type="entry name" value="DUF8199"/>
</dbReference>
<dbReference type="NCBIfam" id="NF047658">
    <property type="entry name" value="HYC_CC_PP"/>
    <property type="match status" value="1"/>
</dbReference>
<feature type="chain" id="PRO_5029020312" description="Secreted protein" evidence="1">
    <location>
        <begin position="22"/>
        <end position="85"/>
    </location>
</feature>
<keyword evidence="1" id="KW-0732">Signal</keyword>
<dbReference type="InterPro" id="IPR058060">
    <property type="entry name" value="HYC_CC_PP"/>
</dbReference>
<organism evidence="2 3">
    <name type="scientific">Croceimicrobium hydrocarbonivorans</name>
    <dbReference type="NCBI Taxonomy" id="2761580"/>
    <lineage>
        <taxon>Bacteria</taxon>
        <taxon>Pseudomonadati</taxon>
        <taxon>Bacteroidota</taxon>
        <taxon>Flavobacteriia</taxon>
        <taxon>Flavobacteriales</taxon>
        <taxon>Owenweeksiaceae</taxon>
        <taxon>Croceimicrobium</taxon>
    </lineage>
</organism>
<evidence type="ECO:0000313" key="3">
    <source>
        <dbReference type="Proteomes" id="UP000516305"/>
    </source>
</evidence>
<proteinExistence type="predicted"/>
<dbReference type="RefSeq" id="WP_210758746.1">
    <property type="nucleotide sequence ID" value="NZ_CP060139.1"/>
</dbReference>
<evidence type="ECO:0000256" key="1">
    <source>
        <dbReference type="SAM" id="SignalP"/>
    </source>
</evidence>
<evidence type="ECO:0000313" key="2">
    <source>
        <dbReference type="EMBL" id="QNR24217.1"/>
    </source>
</evidence>
<evidence type="ECO:0008006" key="4">
    <source>
        <dbReference type="Google" id="ProtNLM"/>
    </source>
</evidence>